<accession>A0A8D9FIQ5</accession>
<feature type="domain" description="C2H2-type" evidence="7">
    <location>
        <begin position="294"/>
        <end position="321"/>
    </location>
</feature>
<dbReference type="SUPFAM" id="SSF57667">
    <property type="entry name" value="beta-beta-alpha zinc fingers"/>
    <property type="match status" value="3"/>
</dbReference>
<dbReference type="AlphaFoldDB" id="A0A8D9FIQ5"/>
<organism evidence="8">
    <name type="scientific">Cacopsylla melanoneura</name>
    <dbReference type="NCBI Taxonomy" id="428564"/>
    <lineage>
        <taxon>Eukaryota</taxon>
        <taxon>Metazoa</taxon>
        <taxon>Ecdysozoa</taxon>
        <taxon>Arthropoda</taxon>
        <taxon>Hexapoda</taxon>
        <taxon>Insecta</taxon>
        <taxon>Pterygota</taxon>
        <taxon>Neoptera</taxon>
        <taxon>Paraneoptera</taxon>
        <taxon>Hemiptera</taxon>
        <taxon>Sternorrhyncha</taxon>
        <taxon>Psylloidea</taxon>
        <taxon>Psyllidae</taxon>
        <taxon>Psyllinae</taxon>
        <taxon>Cacopsylla</taxon>
    </lineage>
</organism>
<feature type="compositionally biased region" description="Basic and acidic residues" evidence="6">
    <location>
        <begin position="165"/>
        <end position="174"/>
    </location>
</feature>
<keyword evidence="3 5" id="KW-0863">Zinc-finger</keyword>
<dbReference type="EMBL" id="HBUF01045295">
    <property type="protein sequence ID" value="CAG6619376.1"/>
    <property type="molecule type" value="Transcribed_RNA"/>
</dbReference>
<dbReference type="InterPro" id="IPR036236">
    <property type="entry name" value="Znf_C2H2_sf"/>
</dbReference>
<keyword evidence="2" id="KW-0677">Repeat</keyword>
<dbReference type="PANTHER" id="PTHR24379">
    <property type="entry name" value="KRAB AND ZINC FINGER DOMAIN-CONTAINING"/>
    <property type="match status" value="1"/>
</dbReference>
<sequence length="429" mass="48974">MSTQIIFPTSTLETDPTNGTHITHNTTCPNIEQSISNNPSLNTPRSEIKQKSIAKNCTETQNEPSNANDSTKHHQEVKQISSDILETIDLSKTTQLVECTRTNYNDSSGETEEKVTTKKKPSTKINVTNIESEKKFIGNQHEGEMEETDYGEPVEIPCDVIIKEESEDPLRDPLDVDNSTDSVDKADQDTNQVCTPNELESIENTQTSTPDSIDTKPDTRRAKPPPRKRKPRKRMSRKKPQGQNIPPGISKYAGLIANTKLETCNRYQCHQCASSFSTIYTLNAHLLRHDGKTYACEFCGKTFGARATLNHHLQVHEGFKYTCDRCPAEFTLKHSWKRHMLIHAGVRYPCFVCEKSFSRKTDLNAHLDIHKGFKGSCHECKKTFGNKKSLREHLLIHRGIRYPCDYCDKSYSEKKTIRKHYRIKHNIEY</sequence>
<dbReference type="EMBL" id="HBUF01680970">
    <property type="protein sequence ID" value="CAG6792325.1"/>
    <property type="molecule type" value="Transcribed_RNA"/>
</dbReference>
<feature type="domain" description="C2H2-type" evidence="7">
    <location>
        <begin position="402"/>
        <end position="429"/>
    </location>
</feature>
<dbReference type="PROSITE" id="PS00028">
    <property type="entry name" value="ZINC_FINGER_C2H2_1"/>
    <property type="match status" value="6"/>
</dbReference>
<dbReference type="InterPro" id="IPR013087">
    <property type="entry name" value="Znf_C2H2_type"/>
</dbReference>
<proteinExistence type="predicted"/>
<protein>
    <submittedName>
        <fullName evidence="8">Zinc finger protein 112</fullName>
    </submittedName>
</protein>
<evidence type="ECO:0000256" key="4">
    <source>
        <dbReference type="ARBA" id="ARBA00022833"/>
    </source>
</evidence>
<keyword evidence="4" id="KW-0862">Zinc</keyword>
<dbReference type="PANTHER" id="PTHR24379:SF121">
    <property type="entry name" value="C2H2-TYPE DOMAIN-CONTAINING PROTEIN"/>
    <property type="match status" value="1"/>
</dbReference>
<evidence type="ECO:0000256" key="5">
    <source>
        <dbReference type="PROSITE-ProRule" id="PRU00042"/>
    </source>
</evidence>
<evidence type="ECO:0000256" key="6">
    <source>
        <dbReference type="SAM" id="MobiDB-lite"/>
    </source>
</evidence>
<reference evidence="8" key="1">
    <citation type="submission" date="2021-05" db="EMBL/GenBank/DDBJ databases">
        <authorList>
            <person name="Alioto T."/>
            <person name="Alioto T."/>
            <person name="Gomez Garrido J."/>
        </authorList>
    </citation>
    <scope>NUCLEOTIDE SEQUENCE</scope>
</reference>
<feature type="domain" description="C2H2-type" evidence="7">
    <location>
        <begin position="375"/>
        <end position="402"/>
    </location>
</feature>
<feature type="compositionally biased region" description="Basic residues" evidence="6">
    <location>
        <begin position="222"/>
        <end position="240"/>
    </location>
</feature>
<dbReference type="FunFam" id="3.30.160.60:FF:000100">
    <property type="entry name" value="Zinc finger 45-like"/>
    <property type="match status" value="1"/>
</dbReference>
<feature type="compositionally biased region" description="Polar residues" evidence="6">
    <location>
        <begin position="202"/>
        <end position="212"/>
    </location>
</feature>
<evidence type="ECO:0000313" key="8">
    <source>
        <dbReference type="EMBL" id="CAG6792328.1"/>
    </source>
</evidence>
<dbReference type="GO" id="GO:0008270">
    <property type="term" value="F:zinc ion binding"/>
    <property type="evidence" value="ECO:0007669"/>
    <property type="project" value="UniProtKB-KW"/>
</dbReference>
<evidence type="ECO:0000259" key="7">
    <source>
        <dbReference type="PROSITE" id="PS50157"/>
    </source>
</evidence>
<evidence type="ECO:0000256" key="2">
    <source>
        <dbReference type="ARBA" id="ARBA00022737"/>
    </source>
</evidence>
<name>A0A8D9FIQ5_9HEMI</name>
<dbReference type="PROSITE" id="PS50157">
    <property type="entry name" value="ZINC_FINGER_C2H2_2"/>
    <property type="match status" value="6"/>
</dbReference>
<feature type="region of interest" description="Disordered" evidence="6">
    <location>
        <begin position="165"/>
        <end position="250"/>
    </location>
</feature>
<dbReference type="EMBL" id="HBUF01680972">
    <property type="protein sequence ID" value="CAG6792327.1"/>
    <property type="molecule type" value="Transcribed_RNA"/>
</dbReference>
<dbReference type="EMBL" id="HBUF01680973">
    <property type="protein sequence ID" value="CAG6792328.1"/>
    <property type="molecule type" value="Transcribed_RNA"/>
</dbReference>
<evidence type="ECO:0000256" key="1">
    <source>
        <dbReference type="ARBA" id="ARBA00022723"/>
    </source>
</evidence>
<dbReference type="Pfam" id="PF00096">
    <property type="entry name" value="zf-C2H2"/>
    <property type="match status" value="6"/>
</dbReference>
<feature type="domain" description="C2H2-type" evidence="7">
    <location>
        <begin position="267"/>
        <end position="294"/>
    </location>
</feature>
<feature type="domain" description="C2H2-type" evidence="7">
    <location>
        <begin position="348"/>
        <end position="375"/>
    </location>
</feature>
<dbReference type="Gene3D" id="3.30.160.60">
    <property type="entry name" value="Classic Zinc Finger"/>
    <property type="match status" value="3"/>
</dbReference>
<feature type="domain" description="C2H2-type" evidence="7">
    <location>
        <begin position="321"/>
        <end position="348"/>
    </location>
</feature>
<keyword evidence="1" id="KW-0479">Metal-binding</keyword>
<evidence type="ECO:0000256" key="3">
    <source>
        <dbReference type="ARBA" id="ARBA00022771"/>
    </source>
</evidence>
<dbReference type="SMART" id="SM00355">
    <property type="entry name" value="ZnF_C2H2"/>
    <property type="match status" value="6"/>
</dbReference>